<sequence length="151" mass="17549">MKILGTNHLQQQIKTEVASYVAWRRARTESFTPLIPFPKNSGPTSKEQSLQKKTEVLEAQLKATQVEKREIETIFSVYDREKVHLKRKIKDLEKENPSSTEASKRRMKDNLEEEVKILKDQLRVKDVALSNSVRKCKGLNRFVCHLEISLD</sequence>
<gene>
    <name evidence="2" type="ORF">RIF29_25564</name>
</gene>
<proteinExistence type="predicted"/>
<accession>A0AAN9ELT4</accession>
<dbReference type="EMBL" id="JAYWIO010000005">
    <property type="protein sequence ID" value="KAK7259937.1"/>
    <property type="molecule type" value="Genomic_DNA"/>
</dbReference>
<name>A0AAN9ELT4_CROPI</name>
<organism evidence="2 3">
    <name type="scientific">Crotalaria pallida</name>
    <name type="common">Smooth rattlebox</name>
    <name type="synonym">Crotalaria striata</name>
    <dbReference type="NCBI Taxonomy" id="3830"/>
    <lineage>
        <taxon>Eukaryota</taxon>
        <taxon>Viridiplantae</taxon>
        <taxon>Streptophyta</taxon>
        <taxon>Embryophyta</taxon>
        <taxon>Tracheophyta</taxon>
        <taxon>Spermatophyta</taxon>
        <taxon>Magnoliopsida</taxon>
        <taxon>eudicotyledons</taxon>
        <taxon>Gunneridae</taxon>
        <taxon>Pentapetalae</taxon>
        <taxon>rosids</taxon>
        <taxon>fabids</taxon>
        <taxon>Fabales</taxon>
        <taxon>Fabaceae</taxon>
        <taxon>Papilionoideae</taxon>
        <taxon>50 kb inversion clade</taxon>
        <taxon>genistoids sensu lato</taxon>
        <taxon>core genistoids</taxon>
        <taxon>Crotalarieae</taxon>
        <taxon>Crotalaria</taxon>
    </lineage>
</organism>
<dbReference type="AlphaFoldDB" id="A0AAN9ELT4"/>
<evidence type="ECO:0000256" key="1">
    <source>
        <dbReference type="SAM" id="MobiDB-lite"/>
    </source>
</evidence>
<evidence type="ECO:0000313" key="2">
    <source>
        <dbReference type="EMBL" id="KAK7259937.1"/>
    </source>
</evidence>
<dbReference type="Proteomes" id="UP001372338">
    <property type="component" value="Unassembled WGS sequence"/>
</dbReference>
<evidence type="ECO:0000313" key="3">
    <source>
        <dbReference type="Proteomes" id="UP001372338"/>
    </source>
</evidence>
<feature type="region of interest" description="Disordered" evidence="1">
    <location>
        <begin position="89"/>
        <end position="108"/>
    </location>
</feature>
<reference evidence="2 3" key="1">
    <citation type="submission" date="2024-01" db="EMBL/GenBank/DDBJ databases">
        <title>The genomes of 5 underutilized Papilionoideae crops provide insights into root nodulation and disease resistanc.</title>
        <authorList>
            <person name="Yuan L."/>
        </authorList>
    </citation>
    <scope>NUCLEOTIDE SEQUENCE [LARGE SCALE GENOMIC DNA]</scope>
    <source>
        <strain evidence="2">ZHUSHIDOU_FW_LH</strain>
        <tissue evidence="2">Leaf</tissue>
    </source>
</reference>
<feature type="compositionally biased region" description="Basic and acidic residues" evidence="1">
    <location>
        <begin position="90"/>
        <end position="108"/>
    </location>
</feature>
<keyword evidence="3" id="KW-1185">Reference proteome</keyword>
<protein>
    <submittedName>
        <fullName evidence="2">Uncharacterized protein</fullName>
    </submittedName>
</protein>
<comment type="caution">
    <text evidence="2">The sequence shown here is derived from an EMBL/GenBank/DDBJ whole genome shotgun (WGS) entry which is preliminary data.</text>
</comment>